<dbReference type="EMBL" id="JAERUA010000015">
    <property type="protein sequence ID" value="KAI1889436.1"/>
    <property type="molecule type" value="Genomic_DNA"/>
</dbReference>
<protein>
    <submittedName>
        <fullName evidence="2">Uncharacterized protein</fullName>
    </submittedName>
</protein>
<dbReference type="Proteomes" id="UP000829720">
    <property type="component" value="Unassembled WGS sequence"/>
</dbReference>
<dbReference type="AlphaFoldDB" id="A0A8T3CYZ0"/>
<comment type="caution">
    <text evidence="2">The sequence shown here is derived from an EMBL/GenBank/DDBJ whole genome shotgun (WGS) entry which is preliminary data.</text>
</comment>
<keyword evidence="3" id="KW-1185">Reference proteome</keyword>
<feature type="region of interest" description="Disordered" evidence="1">
    <location>
        <begin position="182"/>
        <end position="201"/>
    </location>
</feature>
<dbReference type="OrthoDB" id="10511228at2759"/>
<reference evidence="2" key="1">
    <citation type="submission" date="2021-01" db="EMBL/GenBank/DDBJ databases">
        <authorList>
            <person name="Zahm M."/>
            <person name="Roques C."/>
            <person name="Cabau C."/>
            <person name="Klopp C."/>
            <person name="Donnadieu C."/>
            <person name="Jouanno E."/>
            <person name="Lampietro C."/>
            <person name="Louis A."/>
            <person name="Herpin A."/>
            <person name="Echchiki A."/>
            <person name="Berthelot C."/>
            <person name="Parey E."/>
            <person name="Roest-Crollius H."/>
            <person name="Braasch I."/>
            <person name="Postlethwait J."/>
            <person name="Bobe J."/>
            <person name="Montfort J."/>
            <person name="Bouchez O."/>
            <person name="Begum T."/>
            <person name="Mejri S."/>
            <person name="Adams A."/>
            <person name="Chen W.-J."/>
            <person name="Guiguen Y."/>
        </authorList>
    </citation>
    <scope>NUCLEOTIDE SEQUENCE</scope>
    <source>
        <tissue evidence="2">Blood</tissue>
    </source>
</reference>
<feature type="region of interest" description="Disordered" evidence="1">
    <location>
        <begin position="221"/>
        <end position="277"/>
    </location>
</feature>
<evidence type="ECO:0000313" key="3">
    <source>
        <dbReference type="Proteomes" id="UP000829720"/>
    </source>
</evidence>
<name>A0A8T3CYZ0_9TELE</name>
<accession>A0A8T3CYZ0</accession>
<evidence type="ECO:0000256" key="1">
    <source>
        <dbReference type="SAM" id="MobiDB-lite"/>
    </source>
</evidence>
<feature type="region of interest" description="Disordered" evidence="1">
    <location>
        <begin position="95"/>
        <end position="133"/>
    </location>
</feature>
<sequence>MFSAIGTGVRALRSQSCWRRSRRWWQEMAAVIFTWRMRFYRRWRRIGGLQKNEQNRAEKVKSKRKKERETLRKLFRGKDTRLSELRIVLLGWEEESDPEETDSETQRTEGDDRLCSGSRSDTSYGGEGDDTLERGFVSQEDDRETQILLSRLKDLLERELNRREVLMMIKMKQMIQECTKEGSIPHPPNMREGTPSEPDSTDIAWSCKKVYDWLRDSHSRDPVGCEMTSEVGDEEHTDCSYQHAWRRNSKELAPNLSGDAPSEAQTTVPDRSAFQSV</sequence>
<evidence type="ECO:0000313" key="2">
    <source>
        <dbReference type="EMBL" id="KAI1889436.1"/>
    </source>
</evidence>
<proteinExistence type="predicted"/>
<organism evidence="2 3">
    <name type="scientific">Albula goreensis</name>
    <dbReference type="NCBI Taxonomy" id="1534307"/>
    <lineage>
        <taxon>Eukaryota</taxon>
        <taxon>Metazoa</taxon>
        <taxon>Chordata</taxon>
        <taxon>Craniata</taxon>
        <taxon>Vertebrata</taxon>
        <taxon>Euteleostomi</taxon>
        <taxon>Actinopterygii</taxon>
        <taxon>Neopterygii</taxon>
        <taxon>Teleostei</taxon>
        <taxon>Albuliformes</taxon>
        <taxon>Albulidae</taxon>
        <taxon>Albula</taxon>
    </lineage>
</organism>
<feature type="compositionally biased region" description="Polar residues" evidence="1">
    <location>
        <begin position="263"/>
        <end position="277"/>
    </location>
</feature>
<gene>
    <name evidence="2" type="ORF">AGOR_G00162850</name>
</gene>
<feature type="compositionally biased region" description="Basic and acidic residues" evidence="1">
    <location>
        <begin position="104"/>
        <end position="114"/>
    </location>
</feature>